<comment type="caution">
    <text evidence="3">The sequence shown here is derived from an EMBL/GenBank/DDBJ whole genome shotgun (WGS) entry which is preliminary data.</text>
</comment>
<dbReference type="InterPro" id="IPR010982">
    <property type="entry name" value="Lambda_DNA-bd_dom_sf"/>
</dbReference>
<dbReference type="PANTHER" id="PTHR35010">
    <property type="entry name" value="BLL4672 PROTEIN-RELATED"/>
    <property type="match status" value="1"/>
</dbReference>
<dbReference type="Proteomes" id="UP000269265">
    <property type="component" value="Unassembled WGS sequence"/>
</dbReference>
<accession>A0A3R8YL88</accession>
<keyword evidence="4" id="KW-1185">Reference proteome</keyword>
<feature type="domain" description="HTH cro/C1-type" evidence="2">
    <location>
        <begin position="47"/>
        <end position="100"/>
    </location>
</feature>
<feature type="region of interest" description="Disordered" evidence="1">
    <location>
        <begin position="1"/>
        <end position="22"/>
    </location>
</feature>
<dbReference type="Gene3D" id="3.30.450.180">
    <property type="match status" value="1"/>
</dbReference>
<evidence type="ECO:0000313" key="3">
    <source>
        <dbReference type="EMBL" id="RRS02987.1"/>
    </source>
</evidence>
<dbReference type="InterPro" id="IPR041413">
    <property type="entry name" value="MLTR_LBD"/>
</dbReference>
<organism evidence="3 4">
    <name type="scientific">Aquabacterium soli</name>
    <dbReference type="NCBI Taxonomy" id="2493092"/>
    <lineage>
        <taxon>Bacteria</taxon>
        <taxon>Pseudomonadati</taxon>
        <taxon>Pseudomonadota</taxon>
        <taxon>Betaproteobacteria</taxon>
        <taxon>Burkholderiales</taxon>
        <taxon>Aquabacterium</taxon>
    </lineage>
</organism>
<dbReference type="InterPro" id="IPR001387">
    <property type="entry name" value="Cro/C1-type_HTH"/>
</dbReference>
<dbReference type="RefSeq" id="WP_125244623.1">
    <property type="nucleotide sequence ID" value="NZ_RSED01000016.1"/>
</dbReference>
<dbReference type="OrthoDB" id="5346389at2"/>
<evidence type="ECO:0000313" key="4">
    <source>
        <dbReference type="Proteomes" id="UP000269265"/>
    </source>
</evidence>
<gene>
    <name evidence="3" type="ORF">EIP75_17760</name>
</gene>
<dbReference type="PROSITE" id="PS50943">
    <property type="entry name" value="HTH_CROC1"/>
    <property type="match status" value="1"/>
</dbReference>
<dbReference type="SUPFAM" id="SSF47413">
    <property type="entry name" value="lambda repressor-like DNA-binding domains"/>
    <property type="match status" value="1"/>
</dbReference>
<sequence>MPTARPSSAPAPVAPSPEGHGHNALGEFLRACRDRLHPRDVGLPPGARRRAPGLRREEVAVLCGISPTWYTWIEQGRTRAVSADTLGALARGLRLSAAERAYLFELAARAQPASAPATDDEHLPSLNALVEAVRTPAYVLDRHWDAVAWNRPAAQLFEDWLGGGARRTAQEPARRNLLRYVFLDAGAPALIGDWDERARRLVAEYRADTASWRDDPVGQALVEELQWASPAFKAAWRSQAVLSREGGLRGFEHPRLGHREYEQFTLRVAQHPALKLIVLTPRTG</sequence>
<name>A0A3R8YL88_9BURK</name>
<reference evidence="3 4" key="1">
    <citation type="submission" date="2018-12" db="EMBL/GenBank/DDBJ databases">
        <title>The whole draft genome of Aquabacterium sp. SJQ9.</title>
        <authorList>
            <person name="Sun L."/>
            <person name="Gao X."/>
            <person name="Chen W."/>
            <person name="Huang K."/>
        </authorList>
    </citation>
    <scope>NUCLEOTIDE SEQUENCE [LARGE SCALE GENOMIC DNA]</scope>
    <source>
        <strain evidence="3 4">SJQ9</strain>
    </source>
</reference>
<dbReference type="GO" id="GO:0003677">
    <property type="term" value="F:DNA binding"/>
    <property type="evidence" value="ECO:0007669"/>
    <property type="project" value="InterPro"/>
</dbReference>
<evidence type="ECO:0000256" key="1">
    <source>
        <dbReference type="SAM" id="MobiDB-lite"/>
    </source>
</evidence>
<dbReference type="Pfam" id="PF13560">
    <property type="entry name" value="HTH_31"/>
    <property type="match status" value="1"/>
</dbReference>
<dbReference type="Pfam" id="PF17765">
    <property type="entry name" value="MLTR_LBD"/>
    <property type="match status" value="1"/>
</dbReference>
<protein>
    <submittedName>
        <fullName evidence="3">XRE family transcriptional regulator</fullName>
    </submittedName>
</protein>
<proteinExistence type="predicted"/>
<dbReference type="AlphaFoldDB" id="A0A3R8YL88"/>
<dbReference type="PANTHER" id="PTHR35010:SF2">
    <property type="entry name" value="BLL4672 PROTEIN"/>
    <property type="match status" value="1"/>
</dbReference>
<dbReference type="EMBL" id="RSED01000016">
    <property type="protein sequence ID" value="RRS02987.1"/>
    <property type="molecule type" value="Genomic_DNA"/>
</dbReference>
<feature type="compositionally biased region" description="Low complexity" evidence="1">
    <location>
        <begin position="1"/>
        <end position="11"/>
    </location>
</feature>
<dbReference type="CDD" id="cd00093">
    <property type="entry name" value="HTH_XRE"/>
    <property type="match status" value="1"/>
</dbReference>
<dbReference type="SMART" id="SM00530">
    <property type="entry name" value="HTH_XRE"/>
    <property type="match status" value="1"/>
</dbReference>
<evidence type="ECO:0000259" key="2">
    <source>
        <dbReference type="PROSITE" id="PS50943"/>
    </source>
</evidence>
<dbReference type="Gene3D" id="1.10.260.40">
    <property type="entry name" value="lambda repressor-like DNA-binding domains"/>
    <property type="match status" value="1"/>
</dbReference>